<evidence type="ECO:0000256" key="3">
    <source>
        <dbReference type="ARBA" id="ARBA00023163"/>
    </source>
</evidence>
<dbReference type="InterPro" id="IPR046335">
    <property type="entry name" value="LacI/GalR-like_sensor"/>
</dbReference>
<evidence type="ECO:0000259" key="4">
    <source>
        <dbReference type="PROSITE" id="PS50932"/>
    </source>
</evidence>
<dbReference type="Gene3D" id="3.40.50.2300">
    <property type="match status" value="2"/>
</dbReference>
<dbReference type="CDD" id="cd01392">
    <property type="entry name" value="HTH_LacI"/>
    <property type="match status" value="1"/>
</dbReference>
<keyword evidence="3" id="KW-0804">Transcription</keyword>
<feature type="domain" description="HTH lacI-type" evidence="4">
    <location>
        <begin position="4"/>
        <end position="58"/>
    </location>
</feature>
<evidence type="ECO:0000313" key="6">
    <source>
        <dbReference type="Proteomes" id="UP000576225"/>
    </source>
</evidence>
<dbReference type="InterPro" id="IPR000843">
    <property type="entry name" value="HTH_LacI"/>
</dbReference>
<dbReference type="PANTHER" id="PTHR30146:SF153">
    <property type="entry name" value="LACTOSE OPERON REPRESSOR"/>
    <property type="match status" value="1"/>
</dbReference>
<dbReference type="PROSITE" id="PS50932">
    <property type="entry name" value="HTH_LACI_2"/>
    <property type="match status" value="1"/>
</dbReference>
<reference evidence="5 6" key="1">
    <citation type="submission" date="2020-04" db="EMBL/GenBank/DDBJ databases">
        <authorList>
            <person name="Hitch T.C.A."/>
            <person name="Wylensek D."/>
            <person name="Clavel T."/>
        </authorList>
    </citation>
    <scope>NUCLEOTIDE SEQUENCE [LARGE SCALE GENOMIC DNA]</scope>
    <source>
        <strain evidence="5 6">COR2-253-APC-1A</strain>
    </source>
</reference>
<dbReference type="EMBL" id="JABAEW010000061">
    <property type="protein sequence ID" value="NMD88835.1"/>
    <property type="molecule type" value="Genomic_DNA"/>
</dbReference>
<proteinExistence type="predicted"/>
<gene>
    <name evidence="5" type="ORF">HF882_19805</name>
</gene>
<accession>A0A848AZ53</accession>
<dbReference type="PANTHER" id="PTHR30146">
    <property type="entry name" value="LACI-RELATED TRANSCRIPTIONAL REPRESSOR"/>
    <property type="match status" value="1"/>
</dbReference>
<evidence type="ECO:0000256" key="1">
    <source>
        <dbReference type="ARBA" id="ARBA00023015"/>
    </source>
</evidence>
<dbReference type="SUPFAM" id="SSF47413">
    <property type="entry name" value="lambda repressor-like DNA-binding domains"/>
    <property type="match status" value="1"/>
</dbReference>
<dbReference type="InterPro" id="IPR028082">
    <property type="entry name" value="Peripla_BP_I"/>
</dbReference>
<evidence type="ECO:0000313" key="5">
    <source>
        <dbReference type="EMBL" id="NMD88835.1"/>
    </source>
</evidence>
<sequence>MPRVRLKDIAEKTNMSIYTVSSALSGRGQISQAKREEVRRVAAEMGYQPNIAGRLLHVRENRDMGLLLLGSSDELRRNVGFADFNLRFMQLCKEAGIRHRTEWFSPQEHPKDLPGLLTEGLVGGVIIAGEPYGAVRQHLAGPNILPYVRLDGNDGHCVCFDWENALAQAVSRLARLGHSRIALLNGFETYQIYQDARRGYLHGLAAAGLPAEKELYWAPGTEVTLTERVRHGMAYLFDRNNELPTAVLASGGLLAKSVVSWLQQNNLQVPGNVSVVAFGSANWEAQNFIPTLSAVEYDYELAASECVKLLGKLMGNDSRDAPARISIALDKYLIFRESTAPPPQSIGTVRRTPR</sequence>
<organism evidence="5 6">
    <name type="scientific">Victivallis vadensis</name>
    <dbReference type="NCBI Taxonomy" id="172901"/>
    <lineage>
        <taxon>Bacteria</taxon>
        <taxon>Pseudomonadati</taxon>
        <taxon>Lentisphaerota</taxon>
        <taxon>Lentisphaeria</taxon>
        <taxon>Victivallales</taxon>
        <taxon>Victivallaceae</taxon>
        <taxon>Victivallis</taxon>
    </lineage>
</organism>
<dbReference type="Gene3D" id="1.10.260.40">
    <property type="entry name" value="lambda repressor-like DNA-binding domains"/>
    <property type="match status" value="1"/>
</dbReference>
<dbReference type="Pfam" id="PF00356">
    <property type="entry name" value="LacI"/>
    <property type="match status" value="1"/>
</dbReference>
<dbReference type="SUPFAM" id="SSF53822">
    <property type="entry name" value="Periplasmic binding protein-like I"/>
    <property type="match status" value="1"/>
</dbReference>
<protein>
    <submittedName>
        <fullName evidence="5">LacI family transcriptional regulator</fullName>
    </submittedName>
</protein>
<dbReference type="GO" id="GO:0000976">
    <property type="term" value="F:transcription cis-regulatory region binding"/>
    <property type="evidence" value="ECO:0007669"/>
    <property type="project" value="TreeGrafter"/>
</dbReference>
<keyword evidence="1" id="KW-0805">Transcription regulation</keyword>
<keyword evidence="2" id="KW-0238">DNA-binding</keyword>
<dbReference type="RefSeq" id="WP_168963847.1">
    <property type="nucleotide sequence ID" value="NZ_JABAEW010000061.1"/>
</dbReference>
<dbReference type="Proteomes" id="UP000576225">
    <property type="component" value="Unassembled WGS sequence"/>
</dbReference>
<comment type="caution">
    <text evidence="5">The sequence shown here is derived from an EMBL/GenBank/DDBJ whole genome shotgun (WGS) entry which is preliminary data.</text>
</comment>
<dbReference type="InterPro" id="IPR010982">
    <property type="entry name" value="Lambda_DNA-bd_dom_sf"/>
</dbReference>
<dbReference type="CDD" id="cd06267">
    <property type="entry name" value="PBP1_LacI_sugar_binding-like"/>
    <property type="match status" value="1"/>
</dbReference>
<name>A0A848AZ53_9BACT</name>
<dbReference type="AlphaFoldDB" id="A0A848AZ53"/>
<dbReference type="SMART" id="SM00354">
    <property type="entry name" value="HTH_LACI"/>
    <property type="match status" value="1"/>
</dbReference>
<dbReference type="Pfam" id="PF13377">
    <property type="entry name" value="Peripla_BP_3"/>
    <property type="match status" value="1"/>
</dbReference>
<dbReference type="GO" id="GO:0003700">
    <property type="term" value="F:DNA-binding transcription factor activity"/>
    <property type="evidence" value="ECO:0007669"/>
    <property type="project" value="TreeGrafter"/>
</dbReference>
<evidence type="ECO:0000256" key="2">
    <source>
        <dbReference type="ARBA" id="ARBA00023125"/>
    </source>
</evidence>